<sequence length="232" mass="26232">MSFRDLTPLNSQHGVAEFGGANNGGRQHTPQQKMRKNSLKRAASGSCNKSRPIMAERLDTIEFCRSKSESDYHVVQSLMVQQREEEYAVRVMQLREEELQDIHRKMHVVNEIYKELGEVVGQQQEHIDEIENKFRGAAEHTRRGLEQIENANKKHERRNDDKTNGLEEDGDTTDKKEQFFLFRYLSKTVSEISKLLSICGGSGSIDFVDDGCVGRSRSSLGGVGLNGGCCRP</sequence>
<feature type="domain" description="T-SNARE coiled-coil homology" evidence="2">
    <location>
        <begin position="89"/>
        <end position="151"/>
    </location>
</feature>
<dbReference type="EMBL" id="JALLPB020000296">
    <property type="protein sequence ID" value="KAL3810862.1"/>
    <property type="molecule type" value="Genomic_DNA"/>
</dbReference>
<reference evidence="3 4" key="1">
    <citation type="submission" date="2024-10" db="EMBL/GenBank/DDBJ databases">
        <title>Updated reference genomes for cyclostephanoid diatoms.</title>
        <authorList>
            <person name="Roberts W.R."/>
            <person name="Alverson A.J."/>
        </authorList>
    </citation>
    <scope>NUCLEOTIDE SEQUENCE [LARGE SCALE GENOMIC DNA]</scope>
    <source>
        <strain evidence="3 4">AJA228-03</strain>
    </source>
</reference>
<keyword evidence="4" id="KW-1185">Reference proteome</keyword>
<dbReference type="Gene3D" id="1.20.5.110">
    <property type="match status" value="1"/>
</dbReference>
<name>A0ABD3RES8_9STRA</name>
<dbReference type="PROSITE" id="PS50192">
    <property type="entry name" value="T_SNARE"/>
    <property type="match status" value="1"/>
</dbReference>
<feature type="region of interest" description="Disordered" evidence="1">
    <location>
        <begin position="1"/>
        <end position="48"/>
    </location>
</feature>
<evidence type="ECO:0000313" key="3">
    <source>
        <dbReference type="EMBL" id="KAL3810862.1"/>
    </source>
</evidence>
<dbReference type="SMART" id="SM00397">
    <property type="entry name" value="t_SNARE"/>
    <property type="match status" value="1"/>
</dbReference>
<feature type="region of interest" description="Disordered" evidence="1">
    <location>
        <begin position="148"/>
        <end position="171"/>
    </location>
</feature>
<protein>
    <recommendedName>
        <fullName evidence="2">t-SNARE coiled-coil homology domain-containing protein</fullName>
    </recommendedName>
</protein>
<dbReference type="SUPFAM" id="SSF58038">
    <property type="entry name" value="SNARE fusion complex"/>
    <property type="match status" value="1"/>
</dbReference>
<accession>A0ABD3RES8</accession>
<dbReference type="InterPro" id="IPR000727">
    <property type="entry name" value="T_SNARE_dom"/>
</dbReference>
<organism evidence="3 4">
    <name type="scientific">Cyclostephanos tholiformis</name>
    <dbReference type="NCBI Taxonomy" id="382380"/>
    <lineage>
        <taxon>Eukaryota</taxon>
        <taxon>Sar</taxon>
        <taxon>Stramenopiles</taxon>
        <taxon>Ochrophyta</taxon>
        <taxon>Bacillariophyta</taxon>
        <taxon>Coscinodiscophyceae</taxon>
        <taxon>Thalassiosirophycidae</taxon>
        <taxon>Stephanodiscales</taxon>
        <taxon>Stephanodiscaceae</taxon>
        <taxon>Cyclostephanos</taxon>
    </lineage>
</organism>
<dbReference type="CDD" id="cd15840">
    <property type="entry name" value="SNARE_Qa"/>
    <property type="match status" value="1"/>
</dbReference>
<feature type="compositionally biased region" description="Basic and acidic residues" evidence="1">
    <location>
        <begin position="148"/>
        <end position="165"/>
    </location>
</feature>
<evidence type="ECO:0000259" key="2">
    <source>
        <dbReference type="PROSITE" id="PS50192"/>
    </source>
</evidence>
<dbReference type="Proteomes" id="UP001530377">
    <property type="component" value="Unassembled WGS sequence"/>
</dbReference>
<evidence type="ECO:0000256" key="1">
    <source>
        <dbReference type="SAM" id="MobiDB-lite"/>
    </source>
</evidence>
<comment type="caution">
    <text evidence="3">The sequence shown here is derived from an EMBL/GenBank/DDBJ whole genome shotgun (WGS) entry which is preliminary data.</text>
</comment>
<gene>
    <name evidence="3" type="ORF">ACHAXA_005862</name>
</gene>
<proteinExistence type="predicted"/>
<dbReference type="AlphaFoldDB" id="A0ABD3RES8"/>
<evidence type="ECO:0000313" key="4">
    <source>
        <dbReference type="Proteomes" id="UP001530377"/>
    </source>
</evidence>